<dbReference type="EMBL" id="BMVB01000015">
    <property type="protein sequence ID" value="GHC61405.1"/>
    <property type="molecule type" value="Genomic_DNA"/>
</dbReference>
<feature type="compositionally biased region" description="Polar residues" evidence="1">
    <location>
        <begin position="1"/>
        <end position="12"/>
    </location>
</feature>
<comment type="caution">
    <text evidence="3">The sequence shown here is derived from an EMBL/GenBank/DDBJ whole genome shotgun (WGS) entry which is preliminary data.</text>
</comment>
<proteinExistence type="predicted"/>
<evidence type="ECO:0000256" key="1">
    <source>
        <dbReference type="SAM" id="MobiDB-lite"/>
    </source>
</evidence>
<feature type="region of interest" description="Disordered" evidence="1">
    <location>
        <begin position="1"/>
        <end position="32"/>
    </location>
</feature>
<feature type="compositionally biased region" description="Basic and acidic residues" evidence="1">
    <location>
        <begin position="102"/>
        <end position="112"/>
    </location>
</feature>
<feature type="compositionally biased region" description="Low complexity" evidence="1">
    <location>
        <begin position="23"/>
        <end position="32"/>
    </location>
</feature>
<feature type="transmembrane region" description="Helical" evidence="2">
    <location>
        <begin position="131"/>
        <end position="150"/>
    </location>
</feature>
<feature type="transmembrane region" description="Helical" evidence="2">
    <location>
        <begin position="170"/>
        <end position="190"/>
    </location>
</feature>
<feature type="transmembrane region" description="Helical" evidence="2">
    <location>
        <begin position="211"/>
        <end position="233"/>
    </location>
</feature>
<protein>
    <recommendedName>
        <fullName evidence="5">Integral membrane protein</fullName>
    </recommendedName>
</protein>
<sequence length="391" mass="40238">MTTSLRPGTSAATPVGIAEDPADAPAPDRAPADPVKALLRRHHALCAGAVHPLEIAAALEKHGIGDRVAAEYRHRDVFSLAEELHARVERDEDTYGQAPPSTRHDGTATGEHRPATCAALRAGRGRAGLPAWLWLTAYALAGDCAVTLLLHGRHGRSAHALAAAAVNAAAPTALALACAVAPAAWCAHWFTERARRVLARSRGLDEFARQVRPALLVALALFLGALLACLWPARTALPPGGLLGVPARPALDCAAVAALGALFFLARLLSAHGLTRAAVTATLAAATAEALPLASLLAARLPGCEALRWPVGWAAGAYGPAVVPLLACTLPALALLAHAVPALSRASVHGRTDAPHPSRTALPPGAPPVPRAPGRSPRPATPHPVRGEQGR</sequence>
<evidence type="ECO:0000313" key="3">
    <source>
        <dbReference type="EMBL" id="GHC61405.1"/>
    </source>
</evidence>
<keyword evidence="2" id="KW-0812">Transmembrane</keyword>
<reference evidence="3" key="2">
    <citation type="submission" date="2020-09" db="EMBL/GenBank/DDBJ databases">
        <authorList>
            <person name="Sun Q."/>
            <person name="Ohkuma M."/>
        </authorList>
    </citation>
    <scope>NUCLEOTIDE SEQUENCE</scope>
    <source>
        <strain evidence="3">JCM 4633</strain>
    </source>
</reference>
<feature type="region of interest" description="Disordered" evidence="1">
    <location>
        <begin position="89"/>
        <end position="112"/>
    </location>
</feature>
<evidence type="ECO:0000313" key="4">
    <source>
        <dbReference type="Proteomes" id="UP000646244"/>
    </source>
</evidence>
<keyword evidence="2" id="KW-1133">Transmembrane helix</keyword>
<feature type="transmembrane region" description="Helical" evidence="2">
    <location>
        <begin position="245"/>
        <end position="265"/>
    </location>
</feature>
<organism evidence="3 4">
    <name type="scientific">Streptomyces cinnamoneus</name>
    <name type="common">Streptoverticillium cinnamoneum</name>
    <dbReference type="NCBI Taxonomy" id="53446"/>
    <lineage>
        <taxon>Bacteria</taxon>
        <taxon>Bacillati</taxon>
        <taxon>Actinomycetota</taxon>
        <taxon>Actinomycetes</taxon>
        <taxon>Kitasatosporales</taxon>
        <taxon>Streptomycetaceae</taxon>
        <taxon>Streptomyces</taxon>
        <taxon>Streptomyces cinnamoneus group</taxon>
    </lineage>
</organism>
<evidence type="ECO:0000256" key="2">
    <source>
        <dbReference type="SAM" id="Phobius"/>
    </source>
</evidence>
<dbReference type="Proteomes" id="UP000646244">
    <property type="component" value="Unassembled WGS sequence"/>
</dbReference>
<feature type="transmembrane region" description="Helical" evidence="2">
    <location>
        <begin position="277"/>
        <end position="301"/>
    </location>
</feature>
<evidence type="ECO:0008006" key="5">
    <source>
        <dbReference type="Google" id="ProtNLM"/>
    </source>
</evidence>
<reference evidence="3" key="1">
    <citation type="journal article" date="2014" name="Int. J. Syst. Evol. Microbiol.">
        <title>Complete genome sequence of Corynebacterium casei LMG S-19264T (=DSM 44701T), isolated from a smear-ripened cheese.</title>
        <authorList>
            <consortium name="US DOE Joint Genome Institute (JGI-PGF)"/>
            <person name="Walter F."/>
            <person name="Albersmeier A."/>
            <person name="Kalinowski J."/>
            <person name="Ruckert C."/>
        </authorList>
    </citation>
    <scope>NUCLEOTIDE SEQUENCE</scope>
    <source>
        <strain evidence="3">JCM 4633</strain>
    </source>
</reference>
<accession>A0A918TU69</accession>
<keyword evidence="2" id="KW-0472">Membrane</keyword>
<dbReference type="RefSeq" id="WP_190111500.1">
    <property type="nucleotide sequence ID" value="NZ_BMVB01000015.1"/>
</dbReference>
<name>A0A918TU69_STRCJ</name>
<gene>
    <name evidence="3" type="ORF">GCM10010507_43170</name>
</gene>
<feature type="region of interest" description="Disordered" evidence="1">
    <location>
        <begin position="348"/>
        <end position="391"/>
    </location>
</feature>
<dbReference type="AlphaFoldDB" id="A0A918TU69"/>
<feature type="transmembrane region" description="Helical" evidence="2">
    <location>
        <begin position="321"/>
        <end position="343"/>
    </location>
</feature>